<protein>
    <submittedName>
        <fullName evidence="1">Uncharacterized protein</fullName>
    </submittedName>
</protein>
<proteinExistence type="predicted"/>
<sequence>MQELQSFADQNLLVVVTDDAGATFHTVNFHTVKLVGKGFVPCENDP</sequence>
<reference evidence="1 2" key="1">
    <citation type="submission" date="2018-06" db="EMBL/GenBank/DDBJ databases">
        <authorList>
            <consortium name="Pathogen Informatics"/>
            <person name="Doyle S."/>
        </authorList>
    </citation>
    <scope>NUCLEOTIDE SEQUENCE [LARGE SCALE GENOMIC DNA]</scope>
    <source>
        <strain evidence="1 2">NCTC11091</strain>
    </source>
</reference>
<gene>
    <name evidence="1" type="ORF">NCTC11091_01862</name>
</gene>
<dbReference type="EMBL" id="UGQA01000001">
    <property type="protein sequence ID" value="STY96052.1"/>
    <property type="molecule type" value="Genomic_DNA"/>
</dbReference>
<evidence type="ECO:0000313" key="1">
    <source>
        <dbReference type="EMBL" id="STY96052.1"/>
    </source>
</evidence>
<organism evidence="1 2">
    <name type="scientific">Faucicola atlantae</name>
    <dbReference type="NCBI Taxonomy" id="34059"/>
    <lineage>
        <taxon>Bacteria</taxon>
        <taxon>Pseudomonadati</taxon>
        <taxon>Pseudomonadota</taxon>
        <taxon>Gammaproteobacteria</taxon>
        <taxon>Moraxellales</taxon>
        <taxon>Moraxellaceae</taxon>
        <taxon>Faucicola</taxon>
    </lineage>
</organism>
<evidence type="ECO:0000313" key="2">
    <source>
        <dbReference type="Proteomes" id="UP000255193"/>
    </source>
</evidence>
<name>A0A378Q5U4_9GAMM</name>
<dbReference type="AlphaFoldDB" id="A0A378Q5U4"/>
<dbReference type="Proteomes" id="UP000255193">
    <property type="component" value="Unassembled WGS sequence"/>
</dbReference>
<accession>A0A378Q5U4</accession>